<dbReference type="OMA" id="NEQMATT"/>
<feature type="coiled-coil region" evidence="1">
    <location>
        <begin position="220"/>
        <end position="247"/>
    </location>
</feature>
<protein>
    <submittedName>
        <fullName evidence="3">Uncharacterized protein</fullName>
    </submittedName>
</protein>
<feature type="region of interest" description="Disordered" evidence="2">
    <location>
        <begin position="365"/>
        <end position="410"/>
    </location>
</feature>
<proteinExistence type="predicted"/>
<dbReference type="OrthoDB" id="10250120at2759"/>
<dbReference type="KEGG" id="ppa:PAS_chr1-3_0288"/>
<dbReference type="PANTHER" id="PTHR22761">
    <property type="entry name" value="CHARGED MULTIVESICULAR BODY PROTEIN"/>
    <property type="match status" value="1"/>
</dbReference>
<dbReference type="InterPro" id="IPR005024">
    <property type="entry name" value="Snf7_fam"/>
</dbReference>
<dbReference type="AlphaFoldDB" id="C4QVS7"/>
<dbReference type="Pfam" id="PF03357">
    <property type="entry name" value="Snf7"/>
    <property type="match status" value="1"/>
</dbReference>
<reference evidence="3 4" key="1">
    <citation type="journal article" date="2009" name="Nat. Biotechnol.">
        <title>Genome sequence of the recombinant protein production host Pichia pastoris.</title>
        <authorList>
            <person name="De Schutter K."/>
            <person name="Lin Y.C."/>
            <person name="Tiels P."/>
            <person name="Van Hecke A."/>
            <person name="Glinka S."/>
            <person name="Weber-Lehmann J."/>
            <person name="Rouze P."/>
            <person name="Van de Peer Y."/>
            <person name="Callewaert N."/>
        </authorList>
    </citation>
    <scope>NUCLEOTIDE SEQUENCE [LARGE SCALE GENOMIC DNA]</scope>
    <source>
        <strain evidence="4">GS115 / ATCC 20864</strain>
    </source>
</reference>
<feature type="compositionally biased region" description="Basic and acidic residues" evidence="2">
    <location>
        <begin position="387"/>
        <end position="410"/>
    </location>
</feature>
<dbReference type="Proteomes" id="UP000000314">
    <property type="component" value="Chromosome 1"/>
</dbReference>
<dbReference type="Pfam" id="PF25880">
    <property type="entry name" value="WHD_CHMP7_1st"/>
    <property type="match status" value="1"/>
</dbReference>
<keyword evidence="1" id="KW-0175">Coiled coil</keyword>
<dbReference type="EMBL" id="FN392319">
    <property type="protein sequence ID" value="CAY67350.1"/>
    <property type="molecule type" value="Genomic_DNA"/>
</dbReference>
<accession>C4QVS7</accession>
<dbReference type="GO" id="GO:0032511">
    <property type="term" value="P:late endosome to vacuole transport via multivesicular body sorting pathway"/>
    <property type="evidence" value="ECO:0007669"/>
    <property type="project" value="TreeGrafter"/>
</dbReference>
<dbReference type="Gene3D" id="6.10.140.1230">
    <property type="match status" value="1"/>
</dbReference>
<evidence type="ECO:0000256" key="1">
    <source>
        <dbReference type="SAM" id="Coils"/>
    </source>
</evidence>
<gene>
    <name evidence="3" type="ordered locus">PAS_chr1-3_0288</name>
</gene>
<name>C4QVS7_KOMPG</name>
<evidence type="ECO:0000313" key="3">
    <source>
        <dbReference type="EMBL" id="CAY67350.1"/>
    </source>
</evidence>
<dbReference type="GO" id="GO:0006900">
    <property type="term" value="P:vesicle budding from membrane"/>
    <property type="evidence" value="ECO:0007669"/>
    <property type="project" value="TreeGrafter"/>
</dbReference>
<dbReference type="HOGENOM" id="CLU_021165_3_0_1"/>
<evidence type="ECO:0000313" key="4">
    <source>
        <dbReference type="Proteomes" id="UP000000314"/>
    </source>
</evidence>
<dbReference type="InParanoid" id="C4QVS7"/>
<organism evidence="3 4">
    <name type="scientific">Komagataella phaffii (strain GS115 / ATCC 20864)</name>
    <name type="common">Yeast</name>
    <name type="synonym">Pichia pastoris</name>
    <dbReference type="NCBI Taxonomy" id="644223"/>
    <lineage>
        <taxon>Eukaryota</taxon>
        <taxon>Fungi</taxon>
        <taxon>Dikarya</taxon>
        <taxon>Ascomycota</taxon>
        <taxon>Saccharomycotina</taxon>
        <taxon>Pichiomycetes</taxon>
        <taxon>Pichiales</taxon>
        <taxon>Pichiaceae</taxon>
        <taxon>Komagataella</taxon>
    </lineage>
</organism>
<dbReference type="GeneID" id="8196816"/>
<dbReference type="STRING" id="644223.C4QVS7"/>
<dbReference type="SMR" id="C4QVS7"/>
<keyword evidence="4" id="KW-1185">Reference proteome</keyword>
<dbReference type="FunCoup" id="C4QVS7">
    <property type="interactions" value="77"/>
</dbReference>
<dbReference type="GO" id="GO:0005771">
    <property type="term" value="C:multivesicular body"/>
    <property type="evidence" value="ECO:0007669"/>
    <property type="project" value="TreeGrafter"/>
</dbReference>
<dbReference type="eggNOG" id="KOG2911">
    <property type="taxonomic scope" value="Eukaryota"/>
</dbReference>
<dbReference type="RefSeq" id="XP_002489631.1">
    <property type="nucleotide sequence ID" value="XM_002489586.1"/>
</dbReference>
<feature type="compositionally biased region" description="Basic and acidic residues" evidence="2">
    <location>
        <begin position="365"/>
        <end position="381"/>
    </location>
</feature>
<sequence>MSLSKNEIINLDVGFTEQRLDSLYSDLGLLREQNEIGYEFNLKAWKRLIIHLMDNGYFDQKIVINGKKLEEKVTIPGYLKPRLDLVINELYKDGELVRLDDFKNSLNGGSLFLPIFQWISNRSFNSGDSNHRLKDIDYLDFEQLKKYTENVASLLEKHRDHYTDRVVHKDSLVQRFSHKFCKEDFELILLFLSKEKKLLQIEGEVVKFGDTPIDESDIAIVSLKKSADQMETELNYLNERLEVTTTNAKTYLKNGNKIMAKSCLKIKKLVELNIERTSSNFYKVSELLNSINHAKNNLAVVNTLESSHYILKQLNGEVGELNHVHELMEAISNETAKVDQVSELLGEASNDVDIDDEYEKLLKEQTEKDNLEDERLTERLKNLKTSESQEKEKTKQPVDQPERYNQKILN</sequence>
<evidence type="ECO:0000256" key="2">
    <source>
        <dbReference type="SAM" id="MobiDB-lite"/>
    </source>
</evidence>